<evidence type="ECO:0000256" key="1">
    <source>
        <dbReference type="SAM" id="Phobius"/>
    </source>
</evidence>
<protein>
    <submittedName>
        <fullName evidence="2">DUF624 domain-containing protein</fullName>
    </submittedName>
</protein>
<keyword evidence="1" id="KW-0812">Transmembrane</keyword>
<evidence type="ECO:0000313" key="2">
    <source>
        <dbReference type="EMBL" id="RMI13152.1"/>
    </source>
</evidence>
<keyword evidence="1" id="KW-0472">Membrane</keyword>
<name>A0A3M2JH65_9CELL</name>
<proteinExistence type="predicted"/>
<dbReference type="Pfam" id="PF04854">
    <property type="entry name" value="DUF624"/>
    <property type="match status" value="1"/>
</dbReference>
<gene>
    <name evidence="2" type="ORF">EBM89_05735</name>
</gene>
<reference evidence="2 3" key="1">
    <citation type="submission" date="2018-10" db="EMBL/GenBank/DDBJ databases">
        <title>Isolation, diversity and antifungal activity of actinobacteria from wheat.</title>
        <authorList>
            <person name="Han C."/>
        </authorList>
    </citation>
    <scope>NUCLEOTIDE SEQUENCE [LARGE SCALE GENOMIC DNA]</scope>
    <source>
        <strain evidence="2 3">NEAU-YY56</strain>
    </source>
</reference>
<organism evidence="2 3">
    <name type="scientific">Cellulomonas triticagri</name>
    <dbReference type="NCBI Taxonomy" id="2483352"/>
    <lineage>
        <taxon>Bacteria</taxon>
        <taxon>Bacillati</taxon>
        <taxon>Actinomycetota</taxon>
        <taxon>Actinomycetes</taxon>
        <taxon>Micrococcales</taxon>
        <taxon>Cellulomonadaceae</taxon>
        <taxon>Cellulomonas</taxon>
    </lineage>
</organism>
<feature type="transmembrane region" description="Helical" evidence="1">
    <location>
        <begin position="100"/>
        <end position="124"/>
    </location>
</feature>
<evidence type="ECO:0000313" key="3">
    <source>
        <dbReference type="Proteomes" id="UP000269289"/>
    </source>
</evidence>
<dbReference type="OrthoDB" id="5149852at2"/>
<dbReference type="InterPro" id="IPR006938">
    <property type="entry name" value="DUF624"/>
</dbReference>
<feature type="transmembrane region" description="Helical" evidence="1">
    <location>
        <begin position="54"/>
        <end position="75"/>
    </location>
</feature>
<accession>A0A3M2JH65</accession>
<comment type="caution">
    <text evidence="2">The sequence shown here is derived from an EMBL/GenBank/DDBJ whole genome shotgun (WGS) entry which is preliminary data.</text>
</comment>
<dbReference type="RefSeq" id="WP_122148497.1">
    <property type="nucleotide sequence ID" value="NZ_RFFI01000021.1"/>
</dbReference>
<feature type="transmembrane region" description="Helical" evidence="1">
    <location>
        <begin position="130"/>
        <end position="157"/>
    </location>
</feature>
<dbReference type="Proteomes" id="UP000269289">
    <property type="component" value="Unassembled WGS sequence"/>
</dbReference>
<keyword evidence="1" id="KW-1133">Transmembrane helix</keyword>
<feature type="transmembrane region" description="Helical" evidence="1">
    <location>
        <begin position="200"/>
        <end position="219"/>
    </location>
</feature>
<feature type="transmembrane region" description="Helical" evidence="1">
    <location>
        <begin position="169"/>
        <end position="194"/>
    </location>
</feature>
<dbReference type="AlphaFoldDB" id="A0A3M2JH65"/>
<dbReference type="EMBL" id="RFFI01000021">
    <property type="protein sequence ID" value="RMI13152.1"/>
    <property type="molecule type" value="Genomic_DNA"/>
</dbReference>
<keyword evidence="3" id="KW-1185">Reference proteome</keyword>
<sequence>MTTTAPSVRPTRVPVHEGGEDVGGWAGAVMRWLRAAVRLVEVNLLVLLGTLRGAVLLGALPALVAGGTVLAAVAAGDPPESVRRAFWATYRAERRRANRIGWPLLVAAVLLAADALALPVLAAGTGSTDLAAVAAAGLLVLGGGVLVLGAWFVPVLRRYDEPFGRTWRFLVLAPLTSPGTALAVLVTLAALAFVGWHLTVLLPLVAVAAGLLLTGVVVDRRLDRIDAGR</sequence>